<dbReference type="EC" id="3.2.1.52" evidence="4"/>
<dbReference type="SUPFAM" id="SSF51445">
    <property type="entry name" value="(Trans)glycosidases"/>
    <property type="match status" value="1"/>
</dbReference>
<dbReference type="GO" id="GO:0004563">
    <property type="term" value="F:beta-N-acetylhexosaminidase activity"/>
    <property type="evidence" value="ECO:0007669"/>
    <property type="project" value="UniProtKB-EC"/>
</dbReference>
<comment type="similarity">
    <text evidence="3">Belongs to the GAMAD family.</text>
</comment>
<dbReference type="GO" id="GO:0005975">
    <property type="term" value="P:carbohydrate metabolic process"/>
    <property type="evidence" value="ECO:0007669"/>
    <property type="project" value="InterPro"/>
</dbReference>
<dbReference type="Gene3D" id="3.20.20.80">
    <property type="entry name" value="Glycosidases"/>
    <property type="match status" value="1"/>
</dbReference>
<evidence type="ECO:0000313" key="10">
    <source>
        <dbReference type="Proteomes" id="UP000014500"/>
    </source>
</evidence>
<reference evidence="10" key="1">
    <citation type="submission" date="2011-05" db="EMBL/GenBank/DDBJ databases">
        <authorList>
            <person name="Richards S.R."/>
            <person name="Qu J."/>
            <person name="Jiang H."/>
            <person name="Jhangiani S.N."/>
            <person name="Agravi P."/>
            <person name="Goodspeed R."/>
            <person name="Gross S."/>
            <person name="Mandapat C."/>
            <person name="Jackson L."/>
            <person name="Mathew T."/>
            <person name="Pu L."/>
            <person name="Thornton R."/>
            <person name="Saada N."/>
            <person name="Wilczek-Boney K.B."/>
            <person name="Lee S."/>
            <person name="Kovar C."/>
            <person name="Wu Y."/>
            <person name="Scherer S.E."/>
            <person name="Worley K.C."/>
            <person name="Muzny D.M."/>
            <person name="Gibbs R."/>
        </authorList>
    </citation>
    <scope>NUCLEOTIDE SEQUENCE</scope>
    <source>
        <strain evidence="10">Brora</strain>
    </source>
</reference>
<dbReference type="HOGENOM" id="CLU_019666_1_1_1"/>
<proteinExistence type="inferred from homology"/>
<dbReference type="CDD" id="cd06565">
    <property type="entry name" value="GH20_GcnA-like"/>
    <property type="match status" value="1"/>
</dbReference>
<evidence type="ECO:0000256" key="1">
    <source>
        <dbReference type="ARBA" id="ARBA00001231"/>
    </source>
</evidence>
<keyword evidence="10" id="KW-1185">Reference proteome</keyword>
<evidence type="ECO:0000256" key="3">
    <source>
        <dbReference type="ARBA" id="ARBA00007191"/>
    </source>
</evidence>
<dbReference type="PhylomeDB" id="T1J1S1"/>
<comment type="similarity">
    <text evidence="2">Belongs to the glycosyl hydrolase 20 family.</text>
</comment>
<dbReference type="eggNOG" id="KOG4107">
    <property type="taxonomic scope" value="Eukaryota"/>
</dbReference>
<feature type="domain" description="Glycoside hydrolase family 20 catalytic" evidence="7">
    <location>
        <begin position="187"/>
        <end position="330"/>
    </location>
</feature>
<accession>T1J1S1</accession>
<dbReference type="PANTHER" id="PTHR21040:SF8">
    <property type="entry name" value="BCDNA.GH04120"/>
    <property type="match status" value="1"/>
</dbReference>
<dbReference type="Proteomes" id="UP000014500">
    <property type="component" value="Unassembled WGS sequence"/>
</dbReference>
<sequence>MLKPKALTQVLSQANTGGVQSTLLLNSEGSLLAYSGYGDKDAQVTAAIASNIWTAYEKNGRAAFNEDKLKFVLLECQVIKLNFELINEGKVAITQVANLLLCMYSKETVGFGLLKSKALALAEYLEGPLTQIAASLVHLDLKGAPPKISYFEKLFSYLKIVGATGLLIEYEDTFPYWGDLKILAQPEAYSVDEVKHILQLASKNELLVIPLIQSFGHFEFVLKHEKFHHLREIEKYPNVLCPSHPDSRILIEEMIGQMLQIHSQCRWFHIGADEVWHLAECSRCLALMASRKWTKEQIYLGHLSQTAKYTRSLRPELSVIAWDDMIRNIDQSQLRSHNLGSLIEPMVWCYLSSNFYLPDEMWTKYAAVFSNIWAASAFKGASGVAQCVPDIKHHLHNHLNWLQQFDKHANRFTSFRGLALTGWQRYDHYSLLCELLPSAIPSLIVCLQTLISGEFNERVHAHASKLLGSDRNIHLDSWPNSRQPESSLSFPGSELYLDIGALIEQRFLLSKLKSSDSFVGWFSPFSIQCSYTNPLHLELIEAECCELSKNMHELSGQIEIQLSSIFHERTVKEWIIQHVEPSLNEINSIEKNVHSLLEKGARIHPQLQI</sequence>
<dbReference type="AlphaFoldDB" id="T1J1S1"/>
<protein>
    <recommendedName>
        <fullName evidence="6">Ragulator complex protein LAMTOR2 homolog</fullName>
        <ecNumber evidence="4">3.2.1.52</ecNumber>
    </recommendedName>
</protein>
<name>T1J1S1_STRMM</name>
<dbReference type="Gene3D" id="3.30.450.30">
    <property type="entry name" value="Dynein light chain 2a, cytoplasmic"/>
    <property type="match status" value="1"/>
</dbReference>
<dbReference type="InterPro" id="IPR004942">
    <property type="entry name" value="Roadblock/LAMTOR2_dom"/>
</dbReference>
<dbReference type="PANTHER" id="PTHR21040">
    <property type="entry name" value="BCDNA.GH04120"/>
    <property type="match status" value="1"/>
</dbReference>
<dbReference type="InterPro" id="IPR015883">
    <property type="entry name" value="Glyco_hydro_20_cat"/>
</dbReference>
<evidence type="ECO:0000259" key="7">
    <source>
        <dbReference type="Pfam" id="PF00728"/>
    </source>
</evidence>
<dbReference type="Pfam" id="PF03259">
    <property type="entry name" value="Robl_LC7"/>
    <property type="match status" value="1"/>
</dbReference>
<dbReference type="InterPro" id="IPR038901">
    <property type="entry name" value="HEXDC-like"/>
</dbReference>
<dbReference type="EnsemblMetazoa" id="SMAR007493-RA">
    <property type="protein sequence ID" value="SMAR007493-PA"/>
    <property type="gene ID" value="SMAR007493"/>
</dbReference>
<evidence type="ECO:0000259" key="8">
    <source>
        <dbReference type="Pfam" id="PF03259"/>
    </source>
</evidence>
<evidence type="ECO:0000256" key="4">
    <source>
        <dbReference type="ARBA" id="ARBA00012663"/>
    </source>
</evidence>
<dbReference type="GO" id="GO:0005737">
    <property type="term" value="C:cytoplasm"/>
    <property type="evidence" value="ECO:0007669"/>
    <property type="project" value="UniProtKB-ARBA"/>
</dbReference>
<dbReference type="InterPro" id="IPR017853">
    <property type="entry name" value="GH"/>
</dbReference>
<feature type="domain" description="Roadblock/LAMTOR2" evidence="8">
    <location>
        <begin position="8"/>
        <end position="77"/>
    </location>
</feature>
<dbReference type="OMA" id="TWMNPWQ"/>
<dbReference type="FunFam" id="3.30.450.30:FF:000004">
    <property type="entry name" value="ragulator complex protein LAMTOR2"/>
    <property type="match status" value="1"/>
</dbReference>
<keyword evidence="5" id="KW-0378">Hydrolase</keyword>
<dbReference type="Pfam" id="PF00728">
    <property type="entry name" value="Glyco_hydro_20"/>
    <property type="match status" value="1"/>
</dbReference>
<dbReference type="EMBL" id="JH431789">
    <property type="status" value="NOT_ANNOTATED_CDS"/>
    <property type="molecule type" value="Genomic_DNA"/>
</dbReference>
<evidence type="ECO:0000256" key="2">
    <source>
        <dbReference type="ARBA" id="ARBA00006285"/>
    </source>
</evidence>
<comment type="catalytic activity">
    <reaction evidence="1">
        <text>Hydrolysis of terminal non-reducing N-acetyl-D-hexosamine residues in N-acetyl-beta-D-hexosaminides.</text>
        <dbReference type="EC" id="3.2.1.52"/>
    </reaction>
</comment>
<organism evidence="9 10">
    <name type="scientific">Strigamia maritima</name>
    <name type="common">European centipede</name>
    <name type="synonym">Geophilus maritimus</name>
    <dbReference type="NCBI Taxonomy" id="126957"/>
    <lineage>
        <taxon>Eukaryota</taxon>
        <taxon>Metazoa</taxon>
        <taxon>Ecdysozoa</taxon>
        <taxon>Arthropoda</taxon>
        <taxon>Myriapoda</taxon>
        <taxon>Chilopoda</taxon>
        <taxon>Pleurostigmophora</taxon>
        <taxon>Geophilomorpha</taxon>
        <taxon>Linotaeniidae</taxon>
        <taxon>Strigamia</taxon>
    </lineage>
</organism>
<dbReference type="GO" id="GO:1902533">
    <property type="term" value="P:positive regulation of intracellular signal transduction"/>
    <property type="evidence" value="ECO:0007669"/>
    <property type="project" value="UniProtKB-ARBA"/>
</dbReference>
<dbReference type="SUPFAM" id="SSF103196">
    <property type="entry name" value="Roadblock/LC7 domain"/>
    <property type="match status" value="1"/>
</dbReference>
<reference evidence="9" key="2">
    <citation type="submission" date="2015-02" db="UniProtKB">
        <authorList>
            <consortium name="EnsemblMetazoa"/>
        </authorList>
    </citation>
    <scope>IDENTIFICATION</scope>
</reference>
<evidence type="ECO:0000256" key="6">
    <source>
        <dbReference type="ARBA" id="ARBA00072715"/>
    </source>
</evidence>
<evidence type="ECO:0000256" key="5">
    <source>
        <dbReference type="ARBA" id="ARBA00022801"/>
    </source>
</evidence>
<evidence type="ECO:0000313" key="9">
    <source>
        <dbReference type="EnsemblMetazoa" id="SMAR007493-PA"/>
    </source>
</evidence>
<dbReference type="STRING" id="126957.T1J1S1"/>